<feature type="transmembrane region" description="Helical" evidence="1">
    <location>
        <begin position="180"/>
        <end position="199"/>
    </location>
</feature>
<accession>A0A653IFG0</accession>
<sequence>MKKYLMLTNEEIKRSSKLYLIVVGALIVLELLSVVVKTMLYERSIETFMRMNQASELEAVNSYGTFSFAAATSIFDYIMMIGVAYILVLALQIWYREWIGESKHIYRLLLLPGSRVSIYFAKLTTVLLATVSLIGLQWLTVVASYGLFDWLLPESHKLPTGLIKDGSLLQVFYSMNIEDVFILLMMSCAVINLLFFIVLIERSFRKSRAMIQLIAEAMILILPFGLVMYIMEGPLSGLLLRVEYVTLYLVLLSIGFFYIGFRSIRLVQNKLSV</sequence>
<dbReference type="AlphaFoldDB" id="A0A653IFG0"/>
<gene>
    <name evidence="2" type="ORF">EXIGUO9Y_360284</name>
</gene>
<name>A0A653IFG0_9BACL</name>
<keyword evidence="1" id="KW-0472">Membrane</keyword>
<dbReference type="Proteomes" id="UP000439752">
    <property type="component" value="Unassembled WGS sequence"/>
</dbReference>
<keyword evidence="1" id="KW-1133">Transmembrane helix</keyword>
<protein>
    <submittedName>
        <fullName evidence="2">Uncharacterized protein</fullName>
    </submittedName>
</protein>
<proteinExistence type="predicted"/>
<keyword evidence="3" id="KW-1185">Reference proteome</keyword>
<evidence type="ECO:0000256" key="1">
    <source>
        <dbReference type="SAM" id="Phobius"/>
    </source>
</evidence>
<dbReference type="EMBL" id="CABWKQ010000030">
    <property type="protein sequence ID" value="VWX38007.1"/>
    <property type="molecule type" value="Genomic_DNA"/>
</dbReference>
<feature type="transmembrane region" description="Helical" evidence="1">
    <location>
        <begin position="116"/>
        <end position="139"/>
    </location>
</feature>
<organism evidence="2 3">
    <name type="scientific">Exiguobacterium oxidotolerans</name>
    <dbReference type="NCBI Taxonomy" id="223958"/>
    <lineage>
        <taxon>Bacteria</taxon>
        <taxon>Bacillati</taxon>
        <taxon>Bacillota</taxon>
        <taxon>Bacilli</taxon>
        <taxon>Bacillales</taxon>
        <taxon>Bacillales Family XII. Incertae Sedis</taxon>
        <taxon>Exiguobacterium</taxon>
    </lineage>
</organism>
<feature type="transmembrane region" description="Helical" evidence="1">
    <location>
        <begin position="211"/>
        <end position="230"/>
    </location>
</feature>
<keyword evidence="1" id="KW-0812">Transmembrane</keyword>
<feature type="transmembrane region" description="Helical" evidence="1">
    <location>
        <begin position="242"/>
        <end position="261"/>
    </location>
</feature>
<feature type="transmembrane region" description="Helical" evidence="1">
    <location>
        <begin position="20"/>
        <end position="41"/>
    </location>
</feature>
<reference evidence="2 3" key="1">
    <citation type="submission" date="2019-10" db="EMBL/GenBank/DDBJ databases">
        <authorList>
            <person name="Karimi E."/>
        </authorList>
    </citation>
    <scope>NUCLEOTIDE SEQUENCE [LARGE SCALE GENOMIC DNA]</scope>
    <source>
        <strain evidence="2">Exiguobacterium sp. 9Y</strain>
    </source>
</reference>
<evidence type="ECO:0000313" key="2">
    <source>
        <dbReference type="EMBL" id="VWX38007.1"/>
    </source>
</evidence>
<dbReference type="RefSeq" id="WP_159173837.1">
    <property type="nucleotide sequence ID" value="NZ_LR732312.1"/>
</dbReference>
<evidence type="ECO:0000313" key="3">
    <source>
        <dbReference type="Proteomes" id="UP000439752"/>
    </source>
</evidence>
<feature type="transmembrane region" description="Helical" evidence="1">
    <location>
        <begin position="74"/>
        <end position="95"/>
    </location>
</feature>